<dbReference type="Proteomes" id="UP001417504">
    <property type="component" value="Unassembled WGS sequence"/>
</dbReference>
<accession>A0AAP0ESQ2</accession>
<sequence>MVGMVHDAMGIPNISPDVGVECLIGDDTWDGPNEDTYRFLKWLQEAECPLYPGCENFTALSFLVQLLHLKVLSGWTDKLFTMLLELLKKSYPEGVKLPSSYYEANKITIELGFTYKTWDACPNNCMLFTNEDENLDTCDVCKASRYKPIASSASTSANDGKKLPAKQVRYFPLKPRLQRLFMSSKTSLLMK</sequence>
<protein>
    <submittedName>
        <fullName evidence="1">Uncharacterized protein</fullName>
    </submittedName>
</protein>
<dbReference type="PANTHER" id="PTHR10775:SF188">
    <property type="entry name" value="TRANSPOSASE-ASSOCIATED DOMAIN-CONTAINING PROTEIN"/>
    <property type="match status" value="1"/>
</dbReference>
<evidence type="ECO:0000313" key="2">
    <source>
        <dbReference type="Proteomes" id="UP001417504"/>
    </source>
</evidence>
<organism evidence="1 2">
    <name type="scientific">Stephania japonica</name>
    <dbReference type="NCBI Taxonomy" id="461633"/>
    <lineage>
        <taxon>Eukaryota</taxon>
        <taxon>Viridiplantae</taxon>
        <taxon>Streptophyta</taxon>
        <taxon>Embryophyta</taxon>
        <taxon>Tracheophyta</taxon>
        <taxon>Spermatophyta</taxon>
        <taxon>Magnoliopsida</taxon>
        <taxon>Ranunculales</taxon>
        <taxon>Menispermaceae</taxon>
        <taxon>Menispermoideae</taxon>
        <taxon>Cissampelideae</taxon>
        <taxon>Stephania</taxon>
    </lineage>
</organism>
<evidence type="ECO:0000313" key="1">
    <source>
        <dbReference type="EMBL" id="KAK9097357.1"/>
    </source>
</evidence>
<dbReference type="PANTHER" id="PTHR10775">
    <property type="entry name" value="OS08G0208400 PROTEIN"/>
    <property type="match status" value="1"/>
</dbReference>
<proteinExistence type="predicted"/>
<comment type="caution">
    <text evidence="1">The sequence shown here is derived from an EMBL/GenBank/DDBJ whole genome shotgun (WGS) entry which is preliminary data.</text>
</comment>
<dbReference type="AlphaFoldDB" id="A0AAP0ESQ2"/>
<name>A0AAP0ESQ2_9MAGN</name>
<keyword evidence="2" id="KW-1185">Reference proteome</keyword>
<reference evidence="1 2" key="1">
    <citation type="submission" date="2024-01" db="EMBL/GenBank/DDBJ databases">
        <title>Genome assemblies of Stephania.</title>
        <authorList>
            <person name="Yang L."/>
        </authorList>
    </citation>
    <scope>NUCLEOTIDE SEQUENCE [LARGE SCALE GENOMIC DNA]</scope>
    <source>
        <strain evidence="1">QJT</strain>
        <tissue evidence="1">Leaf</tissue>
    </source>
</reference>
<gene>
    <name evidence="1" type="ORF">Sjap_022854</name>
</gene>
<dbReference type="EMBL" id="JBBNAE010000009">
    <property type="protein sequence ID" value="KAK9097357.1"/>
    <property type="molecule type" value="Genomic_DNA"/>
</dbReference>